<dbReference type="PROSITE" id="PS00027">
    <property type="entry name" value="HOMEOBOX_1"/>
    <property type="match status" value="1"/>
</dbReference>
<accession>A0A7J6CNL9</accession>
<dbReference type="InterPro" id="IPR020479">
    <property type="entry name" value="HD_metazoa"/>
</dbReference>
<feature type="compositionally biased region" description="Acidic residues" evidence="16">
    <location>
        <begin position="276"/>
        <end position="289"/>
    </location>
</feature>
<evidence type="ECO:0000256" key="15">
    <source>
        <dbReference type="RuleBase" id="RU000682"/>
    </source>
</evidence>
<dbReference type="GO" id="GO:0005212">
    <property type="term" value="F:structural constituent of eye lens"/>
    <property type="evidence" value="ECO:0007669"/>
    <property type="project" value="InterPro"/>
</dbReference>
<dbReference type="PRINTS" id="PR01457">
    <property type="entry name" value="LENSMEMPROT"/>
</dbReference>
<dbReference type="InterPro" id="IPR004031">
    <property type="entry name" value="PMP22/EMP/MP20/Claudin"/>
</dbReference>
<dbReference type="GO" id="GO:0000981">
    <property type="term" value="F:DNA-binding transcription factor activity, RNA polymerase II-specific"/>
    <property type="evidence" value="ECO:0007669"/>
    <property type="project" value="InterPro"/>
</dbReference>
<reference evidence="19 20" key="1">
    <citation type="submission" date="2020-04" db="EMBL/GenBank/DDBJ databases">
        <title>Chromosome-level genome assembly of a cyprinid fish Onychostoma macrolepis by integration of Nanopore Sequencing, Bionano and Hi-C technology.</title>
        <authorList>
            <person name="Wang D."/>
        </authorList>
    </citation>
    <scope>NUCLEOTIDE SEQUENCE [LARGE SCALE GENOMIC DNA]</scope>
    <source>
        <strain evidence="19">SWU-2019</strain>
        <tissue evidence="19">Muscle</tissue>
    </source>
</reference>
<feature type="region of interest" description="Disordered" evidence="16">
    <location>
        <begin position="225"/>
        <end position="295"/>
    </location>
</feature>
<evidence type="ECO:0000256" key="12">
    <source>
        <dbReference type="ARBA" id="ARBA00023242"/>
    </source>
</evidence>
<dbReference type="InterPro" id="IPR003935">
    <property type="entry name" value="LMIP"/>
</dbReference>
<keyword evidence="6" id="KW-0805">Transcription regulation</keyword>
<dbReference type="SMART" id="SM00389">
    <property type="entry name" value="HOX"/>
    <property type="match status" value="1"/>
</dbReference>
<evidence type="ECO:0000256" key="13">
    <source>
        <dbReference type="ARBA" id="ARBA00073831"/>
    </source>
</evidence>
<dbReference type="PANTHER" id="PTHR24333:SF16">
    <property type="entry name" value="BRAIN-SPECIFIC HOMEOBOX"/>
    <property type="match status" value="1"/>
</dbReference>
<dbReference type="Pfam" id="PF00046">
    <property type="entry name" value="Homeodomain"/>
    <property type="match status" value="1"/>
</dbReference>
<evidence type="ECO:0000256" key="4">
    <source>
        <dbReference type="ARBA" id="ARBA00022692"/>
    </source>
</evidence>
<proteinExistence type="inferred from homology"/>
<dbReference type="AlphaFoldDB" id="A0A7J6CNL9"/>
<evidence type="ECO:0000256" key="17">
    <source>
        <dbReference type="SAM" id="Phobius"/>
    </source>
</evidence>
<sequence length="295" mass="34430">MQYRHSNNYMHQGLWRYCMPGKCFTHTDSIAYWDATRAFMILSLLACFIGIIIGIMAFIHYSSFDSFEMNLNYTSPVPQMPAQRSTSFFIEDILLHKPKPLREVFPSPFSNSLASRMPLIEYGYPLMPTPILAPHPHHPLHKPEHHPYFFTSGMQMPALFQHHPELPGKHCRRRKARTVFSDSQLSGLEKRFEIQRYLSTPERVELATALSLSETQVKTWFQNRRMKHKKQLRKTQDDQKNPNDVDRSLENTSESEMHEKSTDGKNGMSPDRYTLDDNEDDVDIEDDICSPEHLL</sequence>
<dbReference type="InterPro" id="IPR050848">
    <property type="entry name" value="Homeobox_TF"/>
</dbReference>
<evidence type="ECO:0000256" key="11">
    <source>
        <dbReference type="ARBA" id="ARBA00023163"/>
    </source>
</evidence>
<evidence type="ECO:0000256" key="9">
    <source>
        <dbReference type="ARBA" id="ARBA00023155"/>
    </source>
</evidence>
<evidence type="ECO:0000256" key="6">
    <source>
        <dbReference type="ARBA" id="ARBA00023015"/>
    </source>
</evidence>
<keyword evidence="20" id="KW-1185">Reference proteome</keyword>
<dbReference type="Pfam" id="PF00822">
    <property type="entry name" value="PMP22_Claudin"/>
    <property type="match status" value="1"/>
</dbReference>
<evidence type="ECO:0000256" key="7">
    <source>
        <dbReference type="ARBA" id="ARBA00023125"/>
    </source>
</evidence>
<keyword evidence="12 14" id="KW-0539">Nucleus</keyword>
<keyword evidence="7 14" id="KW-0238">DNA-binding</keyword>
<name>A0A7J6CNL9_9TELE</name>
<feature type="DNA-binding region" description="Homeobox" evidence="14">
    <location>
        <begin position="173"/>
        <end position="232"/>
    </location>
</feature>
<keyword evidence="10" id="KW-0010">Activator</keyword>
<evidence type="ECO:0000313" key="19">
    <source>
        <dbReference type="EMBL" id="KAF4108083.1"/>
    </source>
</evidence>
<evidence type="ECO:0000256" key="14">
    <source>
        <dbReference type="PROSITE-ProRule" id="PRU00108"/>
    </source>
</evidence>
<dbReference type="InterPro" id="IPR001356">
    <property type="entry name" value="HD"/>
</dbReference>
<keyword evidence="4 17" id="KW-0812">Transmembrane</keyword>
<evidence type="ECO:0000256" key="5">
    <source>
        <dbReference type="ARBA" id="ARBA00022989"/>
    </source>
</evidence>
<keyword evidence="11" id="KW-0804">Transcription</keyword>
<dbReference type="Gene3D" id="1.20.140.150">
    <property type="match status" value="1"/>
</dbReference>
<comment type="caution">
    <text evidence="19">The sequence shown here is derived from an EMBL/GenBank/DDBJ whole genome shotgun (WGS) entry which is preliminary data.</text>
</comment>
<evidence type="ECO:0000256" key="1">
    <source>
        <dbReference type="ARBA" id="ARBA00004123"/>
    </source>
</evidence>
<comment type="similarity">
    <text evidence="3">Belongs to the distal-less homeobox family.</text>
</comment>
<comment type="subcellular location">
    <subcellularLocation>
        <location evidence="2">Membrane</location>
        <topology evidence="2">Multi-pass membrane protein</topology>
    </subcellularLocation>
    <subcellularLocation>
        <location evidence="1 14 15">Nucleus</location>
    </subcellularLocation>
</comment>
<dbReference type="PROSITE" id="PS01222">
    <property type="entry name" value="PMP22_2"/>
    <property type="match status" value="1"/>
</dbReference>
<organism evidence="19 20">
    <name type="scientific">Onychostoma macrolepis</name>
    <dbReference type="NCBI Taxonomy" id="369639"/>
    <lineage>
        <taxon>Eukaryota</taxon>
        <taxon>Metazoa</taxon>
        <taxon>Chordata</taxon>
        <taxon>Craniata</taxon>
        <taxon>Vertebrata</taxon>
        <taxon>Euteleostomi</taxon>
        <taxon>Actinopterygii</taxon>
        <taxon>Neopterygii</taxon>
        <taxon>Teleostei</taxon>
        <taxon>Ostariophysi</taxon>
        <taxon>Cypriniformes</taxon>
        <taxon>Cyprinidae</taxon>
        <taxon>Acrossocheilinae</taxon>
        <taxon>Onychostoma</taxon>
    </lineage>
</organism>
<dbReference type="Proteomes" id="UP000579812">
    <property type="component" value="Unassembled WGS sequence"/>
</dbReference>
<dbReference type="SUPFAM" id="SSF46689">
    <property type="entry name" value="Homeodomain-like"/>
    <property type="match status" value="1"/>
</dbReference>
<dbReference type="PANTHER" id="PTHR24333">
    <property type="entry name" value="HOMEO BOX HB9 LIKE A-RELATED"/>
    <property type="match status" value="1"/>
</dbReference>
<dbReference type="InterPro" id="IPR017970">
    <property type="entry name" value="Homeobox_CS"/>
</dbReference>
<keyword evidence="9 14" id="KW-0371">Homeobox</keyword>
<dbReference type="InterPro" id="IPR004032">
    <property type="entry name" value="PMP22_EMP_MP20"/>
</dbReference>
<evidence type="ECO:0000256" key="2">
    <source>
        <dbReference type="ARBA" id="ARBA00004141"/>
    </source>
</evidence>
<feature type="compositionally biased region" description="Basic and acidic residues" evidence="16">
    <location>
        <begin position="234"/>
        <end position="263"/>
    </location>
</feature>
<dbReference type="PRINTS" id="PR00024">
    <property type="entry name" value="HOMEOBOX"/>
</dbReference>
<protein>
    <recommendedName>
        <fullName evidence="13">Brain-specific homeobox protein homolog</fullName>
    </recommendedName>
</protein>
<keyword evidence="5 17" id="KW-1133">Transmembrane helix</keyword>
<gene>
    <name evidence="19" type="ORF">G5714_010842</name>
</gene>
<feature type="domain" description="Homeobox" evidence="18">
    <location>
        <begin position="171"/>
        <end position="231"/>
    </location>
</feature>
<evidence type="ECO:0000256" key="16">
    <source>
        <dbReference type="SAM" id="MobiDB-lite"/>
    </source>
</evidence>
<evidence type="ECO:0000256" key="10">
    <source>
        <dbReference type="ARBA" id="ARBA00023159"/>
    </source>
</evidence>
<dbReference type="GO" id="GO:0016020">
    <property type="term" value="C:membrane"/>
    <property type="evidence" value="ECO:0007669"/>
    <property type="project" value="UniProtKB-SubCell"/>
</dbReference>
<dbReference type="CDD" id="cd00086">
    <property type="entry name" value="homeodomain"/>
    <property type="match status" value="1"/>
</dbReference>
<evidence type="ECO:0000259" key="18">
    <source>
        <dbReference type="PROSITE" id="PS50071"/>
    </source>
</evidence>
<dbReference type="Gene3D" id="1.10.10.60">
    <property type="entry name" value="Homeodomain-like"/>
    <property type="match status" value="1"/>
</dbReference>
<dbReference type="EMBL" id="JAAMOB010000010">
    <property type="protein sequence ID" value="KAF4108083.1"/>
    <property type="molecule type" value="Genomic_DNA"/>
</dbReference>
<dbReference type="GO" id="GO:0005634">
    <property type="term" value="C:nucleus"/>
    <property type="evidence" value="ECO:0007669"/>
    <property type="project" value="UniProtKB-SubCell"/>
</dbReference>
<evidence type="ECO:0000313" key="20">
    <source>
        <dbReference type="Proteomes" id="UP000579812"/>
    </source>
</evidence>
<dbReference type="InterPro" id="IPR009057">
    <property type="entry name" value="Homeodomain-like_sf"/>
</dbReference>
<feature type="transmembrane region" description="Helical" evidence="17">
    <location>
        <begin position="38"/>
        <end position="59"/>
    </location>
</feature>
<dbReference type="GO" id="GO:0003677">
    <property type="term" value="F:DNA binding"/>
    <property type="evidence" value="ECO:0007669"/>
    <property type="project" value="UniProtKB-UniRule"/>
</dbReference>
<dbReference type="PROSITE" id="PS50071">
    <property type="entry name" value="HOMEOBOX_2"/>
    <property type="match status" value="1"/>
</dbReference>
<dbReference type="FunFam" id="1.10.10.60:FF:000173">
    <property type="entry name" value="brain-specific homeobox protein homolog"/>
    <property type="match status" value="1"/>
</dbReference>
<keyword evidence="8 17" id="KW-0472">Membrane</keyword>
<evidence type="ECO:0000256" key="3">
    <source>
        <dbReference type="ARBA" id="ARBA00007916"/>
    </source>
</evidence>
<evidence type="ECO:0000256" key="8">
    <source>
        <dbReference type="ARBA" id="ARBA00023136"/>
    </source>
</evidence>